<dbReference type="CDD" id="cd16922">
    <property type="entry name" value="HATPase_EvgS-ArcB-TorS-like"/>
    <property type="match status" value="1"/>
</dbReference>
<dbReference type="CDD" id="cd18774">
    <property type="entry name" value="PDC2_HK_sensor"/>
    <property type="match status" value="1"/>
</dbReference>
<gene>
    <name evidence="15" type="ORF">CPZ25_000890</name>
</gene>
<dbReference type="InterPro" id="IPR036890">
    <property type="entry name" value="HATPase_C_sf"/>
</dbReference>
<dbReference type="Gene3D" id="3.30.450.20">
    <property type="entry name" value="PAS domain"/>
    <property type="match status" value="1"/>
</dbReference>
<keyword evidence="6" id="KW-0808">Transferase</keyword>
<dbReference type="Pfam" id="PF00072">
    <property type="entry name" value="Response_reg"/>
    <property type="match status" value="1"/>
</dbReference>
<evidence type="ECO:0000313" key="15">
    <source>
        <dbReference type="EMBL" id="QCT69921.1"/>
    </source>
</evidence>
<feature type="transmembrane region" description="Helical" evidence="12">
    <location>
        <begin position="294"/>
        <end position="315"/>
    </location>
</feature>
<dbReference type="InterPro" id="IPR005467">
    <property type="entry name" value="His_kinase_dom"/>
</dbReference>
<evidence type="ECO:0000256" key="12">
    <source>
        <dbReference type="SAM" id="Phobius"/>
    </source>
</evidence>
<feature type="transmembrane region" description="Helical" evidence="12">
    <location>
        <begin position="7"/>
        <end position="27"/>
    </location>
</feature>
<dbReference type="RefSeq" id="WP_096919380.1">
    <property type="nucleotide sequence ID" value="NZ_CP029487.1"/>
</dbReference>
<keyword evidence="12" id="KW-1133">Transmembrane helix</keyword>
<dbReference type="GO" id="GO:0005886">
    <property type="term" value="C:plasma membrane"/>
    <property type="evidence" value="ECO:0007669"/>
    <property type="project" value="TreeGrafter"/>
</dbReference>
<dbReference type="SMART" id="SM00387">
    <property type="entry name" value="HATPase_c"/>
    <property type="match status" value="1"/>
</dbReference>
<evidence type="ECO:0000256" key="10">
    <source>
        <dbReference type="ARBA" id="ARBA00074306"/>
    </source>
</evidence>
<dbReference type="PROSITE" id="PS50110">
    <property type="entry name" value="RESPONSE_REGULATORY"/>
    <property type="match status" value="1"/>
</dbReference>
<name>A0A4P9C5K2_EUBML</name>
<dbReference type="SMART" id="SM00448">
    <property type="entry name" value="REC"/>
    <property type="match status" value="1"/>
</dbReference>
<evidence type="ECO:0000256" key="3">
    <source>
        <dbReference type="ARBA" id="ARBA00012438"/>
    </source>
</evidence>
<evidence type="ECO:0000256" key="6">
    <source>
        <dbReference type="ARBA" id="ARBA00022679"/>
    </source>
</evidence>
<comment type="catalytic activity">
    <reaction evidence="1">
        <text>ATP + protein L-histidine = ADP + protein N-phospho-L-histidine.</text>
        <dbReference type="EC" id="2.7.13.3"/>
    </reaction>
</comment>
<dbReference type="SUPFAM" id="SSF47384">
    <property type="entry name" value="Homodimeric domain of signal transducing histidine kinase"/>
    <property type="match status" value="1"/>
</dbReference>
<sequence>MKRNRIRITLLVSATFIVMLSAVLVYINQLSRATESSVIAFMDELSEHDRQNIQNELENSWDELSAVYYRTENNKYTTIQDVCRRLNLEHLTNNFDDIYLVDSEGRTYSSANIVQNSSDKSYVRPLLSGDEKFVIRYDDTNFLETLRESLVYGVRCNPFQVNDIKFIGIVGFSKIDTIADRLKIDSFDGRGVTSIIDKTGNYVVNYDASAGIGKIDNYFEELQKNTGMSETEIAEIVTQLNQSGSFLKHFKYKDHTKQVASFIPMPGTDWSIVLTVDEEAFNEQTHQFVSMTSVMLAVVVAVLCAMMFIIIRVLLISATAKAEAKSRGDFLSNMSHEIRTPLNGIIGLNQLMQQNTQNPKALSEYLHKSDATAKYLLSLVNDVLDMSKLQAGKMALDAKPFSLQQLVSTVATIMRSRMEDKKICFQIETDIRYPEIIGDETRIEQILMNILGNAVKFTPEGGQITLRALQTNVESGQVTTIFSVEDTGCGISEAFQKKIFNAFSQERNTVSQGTEGTGLGMSISSLLAKQMGGTLSVKSEVGKGSCFTFIIKADTADSVSDTAPAAEAVPTEVPERGPLNILVAEDNDLNAEILLEMLKASGFTVTHAADGGQVVERFEASAPYEFDVILMDVQMPVRNGYEATKIIRGLNRPDAKSIIIYACTANSFKEDQDKAFESGMNDFIAKPIDVKKLIQMLGVTK</sequence>
<dbReference type="SMART" id="SM00388">
    <property type="entry name" value="HisKA"/>
    <property type="match status" value="1"/>
</dbReference>
<dbReference type="KEGG" id="emt:CPZ25_000890"/>
<evidence type="ECO:0000259" key="13">
    <source>
        <dbReference type="PROSITE" id="PS50109"/>
    </source>
</evidence>
<dbReference type="PANTHER" id="PTHR43047">
    <property type="entry name" value="TWO-COMPONENT HISTIDINE PROTEIN KINASE"/>
    <property type="match status" value="1"/>
</dbReference>
<evidence type="ECO:0000256" key="11">
    <source>
        <dbReference type="PROSITE-ProRule" id="PRU00169"/>
    </source>
</evidence>
<dbReference type="CDD" id="cd17546">
    <property type="entry name" value="REC_hyHK_CKI1_RcsC-like"/>
    <property type="match status" value="1"/>
</dbReference>
<evidence type="ECO:0000256" key="7">
    <source>
        <dbReference type="ARBA" id="ARBA00022777"/>
    </source>
</evidence>
<dbReference type="InterPro" id="IPR001789">
    <property type="entry name" value="Sig_transdc_resp-reg_receiver"/>
</dbReference>
<dbReference type="InterPro" id="IPR003594">
    <property type="entry name" value="HATPase_dom"/>
</dbReference>
<dbReference type="CDD" id="cd00082">
    <property type="entry name" value="HisKA"/>
    <property type="match status" value="1"/>
</dbReference>
<evidence type="ECO:0000256" key="5">
    <source>
        <dbReference type="ARBA" id="ARBA00022553"/>
    </source>
</evidence>
<keyword evidence="12" id="KW-0472">Membrane</keyword>
<dbReference type="Proteomes" id="UP000218387">
    <property type="component" value="Chromosome"/>
</dbReference>
<evidence type="ECO:0000259" key="14">
    <source>
        <dbReference type="PROSITE" id="PS50110"/>
    </source>
</evidence>
<dbReference type="InterPro" id="IPR004358">
    <property type="entry name" value="Sig_transdc_His_kin-like_C"/>
</dbReference>
<proteinExistence type="inferred from homology"/>
<dbReference type="Gene3D" id="1.10.287.130">
    <property type="match status" value="1"/>
</dbReference>
<dbReference type="EC" id="2.7.13.3" evidence="3"/>
<dbReference type="InterPro" id="IPR011006">
    <property type="entry name" value="CheY-like_superfamily"/>
</dbReference>
<comment type="similarity">
    <text evidence="2">In the N-terminal section; belongs to the phytochrome family.</text>
</comment>
<dbReference type="PROSITE" id="PS50109">
    <property type="entry name" value="HIS_KIN"/>
    <property type="match status" value="1"/>
</dbReference>
<feature type="domain" description="Response regulatory" evidence="14">
    <location>
        <begin position="580"/>
        <end position="701"/>
    </location>
</feature>
<dbReference type="GO" id="GO:0000155">
    <property type="term" value="F:phosphorelay sensor kinase activity"/>
    <property type="evidence" value="ECO:0007669"/>
    <property type="project" value="InterPro"/>
</dbReference>
<dbReference type="GO" id="GO:0009927">
    <property type="term" value="F:histidine phosphotransfer kinase activity"/>
    <property type="evidence" value="ECO:0007669"/>
    <property type="project" value="TreeGrafter"/>
</dbReference>
<evidence type="ECO:0000313" key="16">
    <source>
        <dbReference type="Proteomes" id="UP000218387"/>
    </source>
</evidence>
<protein>
    <recommendedName>
        <fullName evidence="10">Circadian input-output histidine kinase CikA</fullName>
        <ecNumber evidence="3">2.7.13.3</ecNumber>
    </recommendedName>
    <alternativeName>
        <fullName evidence="4">Stage 0 sporulation protein A homolog</fullName>
    </alternativeName>
</protein>
<evidence type="ECO:0000256" key="4">
    <source>
        <dbReference type="ARBA" id="ARBA00018672"/>
    </source>
</evidence>
<evidence type="ECO:0000256" key="9">
    <source>
        <dbReference type="ARBA" id="ARBA00024867"/>
    </source>
</evidence>
<dbReference type="Pfam" id="PF00512">
    <property type="entry name" value="HisKA"/>
    <property type="match status" value="1"/>
</dbReference>
<accession>A0A4P9C5K2</accession>
<dbReference type="InterPro" id="IPR036097">
    <property type="entry name" value="HisK_dim/P_sf"/>
</dbReference>
<reference evidence="15 16" key="1">
    <citation type="submission" date="2018-05" db="EMBL/GenBank/DDBJ databases">
        <title>Genome comparison of Eubacterium sp.</title>
        <authorList>
            <person name="Feng Y."/>
            <person name="Sanchez-Andrea I."/>
            <person name="Stams A.J.M."/>
            <person name="De Vos W.M."/>
        </authorList>
    </citation>
    <scope>NUCLEOTIDE SEQUENCE [LARGE SCALE GENOMIC DNA]</scope>
    <source>
        <strain evidence="15 16">YI</strain>
    </source>
</reference>
<dbReference type="PANTHER" id="PTHR43047:SF72">
    <property type="entry name" value="OSMOSENSING HISTIDINE PROTEIN KINASE SLN1"/>
    <property type="match status" value="1"/>
</dbReference>
<dbReference type="EMBL" id="CP029487">
    <property type="protein sequence ID" value="QCT69921.1"/>
    <property type="molecule type" value="Genomic_DNA"/>
</dbReference>
<dbReference type="SUPFAM" id="SSF55874">
    <property type="entry name" value="ATPase domain of HSP90 chaperone/DNA topoisomerase II/histidine kinase"/>
    <property type="match status" value="1"/>
</dbReference>
<dbReference type="InterPro" id="IPR003661">
    <property type="entry name" value="HisK_dim/P_dom"/>
</dbReference>
<evidence type="ECO:0000256" key="8">
    <source>
        <dbReference type="ARBA" id="ARBA00023012"/>
    </source>
</evidence>
<keyword evidence="7 15" id="KW-0418">Kinase</keyword>
<comment type="function">
    <text evidence="9">May play the central regulatory role in sporulation. It may be an element of the effector pathway responsible for the activation of sporulation genes in response to nutritional stress. Spo0A may act in concert with spo0H (a sigma factor) to control the expression of some genes that are critical to the sporulation process.</text>
</comment>
<feature type="modified residue" description="4-aspartylphosphate" evidence="11">
    <location>
        <position position="632"/>
    </location>
</feature>
<evidence type="ECO:0000256" key="2">
    <source>
        <dbReference type="ARBA" id="ARBA00006402"/>
    </source>
</evidence>
<dbReference type="Pfam" id="PF02518">
    <property type="entry name" value="HATPase_c"/>
    <property type="match status" value="1"/>
</dbReference>
<evidence type="ECO:0000256" key="1">
    <source>
        <dbReference type="ARBA" id="ARBA00000085"/>
    </source>
</evidence>
<dbReference type="PRINTS" id="PR00344">
    <property type="entry name" value="BCTRLSENSOR"/>
</dbReference>
<keyword evidence="5 11" id="KW-0597">Phosphoprotein</keyword>
<dbReference type="Gene3D" id="3.40.50.2300">
    <property type="match status" value="1"/>
</dbReference>
<keyword evidence="12" id="KW-0812">Transmembrane</keyword>
<dbReference type="SUPFAM" id="SSF52172">
    <property type="entry name" value="CheY-like"/>
    <property type="match status" value="1"/>
</dbReference>
<keyword evidence="16" id="KW-1185">Reference proteome</keyword>
<organism evidence="15 16">
    <name type="scientific">Eubacterium maltosivorans</name>
    <dbReference type="NCBI Taxonomy" id="2041044"/>
    <lineage>
        <taxon>Bacteria</taxon>
        <taxon>Bacillati</taxon>
        <taxon>Bacillota</taxon>
        <taxon>Clostridia</taxon>
        <taxon>Eubacteriales</taxon>
        <taxon>Eubacteriaceae</taxon>
        <taxon>Eubacterium</taxon>
    </lineage>
</organism>
<feature type="domain" description="Histidine kinase" evidence="13">
    <location>
        <begin position="333"/>
        <end position="555"/>
    </location>
</feature>
<dbReference type="Gene3D" id="3.30.565.10">
    <property type="entry name" value="Histidine kinase-like ATPase, C-terminal domain"/>
    <property type="match status" value="1"/>
</dbReference>
<dbReference type="FunFam" id="3.30.565.10:FF:000010">
    <property type="entry name" value="Sensor histidine kinase RcsC"/>
    <property type="match status" value="1"/>
</dbReference>
<dbReference type="AlphaFoldDB" id="A0A4P9C5K2"/>
<keyword evidence="8" id="KW-0902">Two-component regulatory system</keyword>